<name>A0AAC9LI18_9PSEU</name>
<reference evidence="7" key="1">
    <citation type="submission" date="2016-06" db="EMBL/GenBank/DDBJ databases">
        <title>Complete genome sequence of Actinoalloteichus fjordicus DSM 46855 (=ADI127-17), type strain of the new species Actinoalloteichus fjordicus.</title>
        <authorList>
            <person name="Ruckert C."/>
            <person name="Nouioui I."/>
            <person name="Willmese J."/>
            <person name="van Wezel G."/>
            <person name="Klenk H.-P."/>
            <person name="Kalinowski J."/>
            <person name="Zotchev S.B."/>
        </authorList>
    </citation>
    <scope>NUCLEOTIDE SEQUENCE [LARGE SCALE GENOMIC DNA]</scope>
    <source>
        <strain evidence="7">ADI127-7</strain>
    </source>
</reference>
<dbReference type="KEGG" id="acad:UA74_23455"/>
<dbReference type="InterPro" id="IPR023187">
    <property type="entry name" value="Tscrpt_reg_MarR-type_CS"/>
</dbReference>
<organism evidence="6 7">
    <name type="scientific">Actinoalloteichus fjordicus</name>
    <dbReference type="NCBI Taxonomy" id="1612552"/>
    <lineage>
        <taxon>Bacteria</taxon>
        <taxon>Bacillati</taxon>
        <taxon>Actinomycetota</taxon>
        <taxon>Actinomycetes</taxon>
        <taxon>Pseudonocardiales</taxon>
        <taxon>Pseudonocardiaceae</taxon>
        <taxon>Actinoalloteichus</taxon>
    </lineage>
</organism>
<gene>
    <name evidence="6" type="ORF">UA74_23455</name>
</gene>
<dbReference type="PROSITE" id="PS50995">
    <property type="entry name" value="HTH_MARR_2"/>
    <property type="match status" value="1"/>
</dbReference>
<dbReference type="InterPro" id="IPR039422">
    <property type="entry name" value="MarR/SlyA-like"/>
</dbReference>
<dbReference type="PANTHER" id="PTHR33164">
    <property type="entry name" value="TRANSCRIPTIONAL REGULATOR, MARR FAMILY"/>
    <property type="match status" value="1"/>
</dbReference>
<dbReference type="SUPFAM" id="SSF46785">
    <property type="entry name" value="Winged helix' DNA-binding domain"/>
    <property type="match status" value="1"/>
</dbReference>
<feature type="compositionally biased region" description="Basic and acidic residues" evidence="4">
    <location>
        <begin position="271"/>
        <end position="281"/>
    </location>
</feature>
<dbReference type="InterPro" id="IPR036390">
    <property type="entry name" value="WH_DNA-bd_sf"/>
</dbReference>
<feature type="domain" description="HTH marR-type" evidence="5">
    <location>
        <begin position="21"/>
        <end position="155"/>
    </location>
</feature>
<dbReference type="GO" id="GO:0003677">
    <property type="term" value="F:DNA binding"/>
    <property type="evidence" value="ECO:0007669"/>
    <property type="project" value="UniProtKB-KW"/>
</dbReference>
<dbReference type="PROSITE" id="PS01117">
    <property type="entry name" value="HTH_MARR_1"/>
    <property type="match status" value="1"/>
</dbReference>
<dbReference type="InterPro" id="IPR000835">
    <property type="entry name" value="HTH_MarR-typ"/>
</dbReference>
<feature type="region of interest" description="Disordered" evidence="4">
    <location>
        <begin position="1"/>
        <end position="21"/>
    </location>
</feature>
<proteinExistence type="predicted"/>
<keyword evidence="2" id="KW-0238">DNA-binding</keyword>
<dbReference type="Gene3D" id="1.10.10.10">
    <property type="entry name" value="Winged helix-like DNA-binding domain superfamily/Winged helix DNA-binding domain"/>
    <property type="match status" value="1"/>
</dbReference>
<keyword evidence="7" id="KW-1185">Reference proteome</keyword>
<protein>
    <submittedName>
        <fullName evidence="6">Transcriptional regulator</fullName>
    </submittedName>
</protein>
<dbReference type="GO" id="GO:0006950">
    <property type="term" value="P:response to stress"/>
    <property type="evidence" value="ECO:0007669"/>
    <property type="project" value="TreeGrafter"/>
</dbReference>
<evidence type="ECO:0000313" key="7">
    <source>
        <dbReference type="Proteomes" id="UP000185511"/>
    </source>
</evidence>
<feature type="compositionally biased region" description="Basic and acidic residues" evidence="4">
    <location>
        <begin position="225"/>
        <end position="243"/>
    </location>
</feature>
<keyword evidence="1" id="KW-0805">Transcription regulation</keyword>
<evidence type="ECO:0000256" key="2">
    <source>
        <dbReference type="ARBA" id="ARBA00023125"/>
    </source>
</evidence>
<evidence type="ECO:0000313" key="6">
    <source>
        <dbReference type="EMBL" id="APU16709.1"/>
    </source>
</evidence>
<evidence type="ECO:0000259" key="5">
    <source>
        <dbReference type="PROSITE" id="PS50995"/>
    </source>
</evidence>
<dbReference type="SMART" id="SM00347">
    <property type="entry name" value="HTH_MARR"/>
    <property type="match status" value="1"/>
</dbReference>
<evidence type="ECO:0000256" key="1">
    <source>
        <dbReference type="ARBA" id="ARBA00023015"/>
    </source>
</evidence>
<feature type="compositionally biased region" description="Polar residues" evidence="4">
    <location>
        <begin position="188"/>
        <end position="200"/>
    </location>
</feature>
<dbReference type="EMBL" id="CP016076">
    <property type="protein sequence ID" value="APU16709.1"/>
    <property type="molecule type" value="Genomic_DNA"/>
</dbReference>
<dbReference type="PANTHER" id="PTHR33164:SF43">
    <property type="entry name" value="HTH-TYPE TRANSCRIPTIONAL REPRESSOR YETL"/>
    <property type="match status" value="1"/>
</dbReference>
<dbReference type="Pfam" id="PF01047">
    <property type="entry name" value="MarR"/>
    <property type="match status" value="1"/>
</dbReference>
<keyword evidence="3" id="KW-0804">Transcription</keyword>
<dbReference type="Proteomes" id="UP000185511">
    <property type="component" value="Chromosome"/>
</dbReference>
<evidence type="ECO:0000256" key="3">
    <source>
        <dbReference type="ARBA" id="ARBA00023163"/>
    </source>
</evidence>
<accession>A0AAC9LI18</accession>
<feature type="region of interest" description="Disordered" evidence="4">
    <location>
        <begin position="159"/>
        <end position="281"/>
    </location>
</feature>
<evidence type="ECO:0000256" key="4">
    <source>
        <dbReference type="SAM" id="MobiDB-lite"/>
    </source>
</evidence>
<sequence>MSQWGMAAERQPPGSPSEGAYPVETRATDVAAESLTLLLGRAGDTVRPKVSPAQLRALQVVEWHHSINLTGLAEVLGAMPSSASRLCDRLEAAGLLERRSGALDRREIELVLSPDGVRLLSRLRETRRADLGAVLSTMSRQGRTALLRGLHEFAAAFDRRESAEGRRDGSIEPPPDGGGRYPEHTRNSETTQDSGTTQDSETARPSRRPDGGSEASDPQAPKAGAADRRERLDRDRGLVEQWDRGSSGPRGRRRQDGPGPPRDGSIGARPDAARPDTEQSA</sequence>
<dbReference type="InterPro" id="IPR036388">
    <property type="entry name" value="WH-like_DNA-bd_sf"/>
</dbReference>
<feature type="compositionally biased region" description="Basic and acidic residues" evidence="4">
    <location>
        <begin position="159"/>
        <end position="170"/>
    </location>
</feature>
<feature type="compositionally biased region" description="Basic and acidic residues" evidence="4">
    <location>
        <begin position="201"/>
        <end position="211"/>
    </location>
</feature>
<dbReference type="GO" id="GO:0003700">
    <property type="term" value="F:DNA-binding transcription factor activity"/>
    <property type="evidence" value="ECO:0007669"/>
    <property type="project" value="InterPro"/>
</dbReference>
<dbReference type="AlphaFoldDB" id="A0AAC9LI18"/>